<protein>
    <submittedName>
        <fullName evidence="2">Uncharacterized protein</fullName>
    </submittedName>
</protein>
<dbReference type="AlphaFoldDB" id="A0A812RTM5"/>
<comment type="caution">
    <text evidence="2">The sequence shown here is derived from an EMBL/GenBank/DDBJ whole genome shotgun (WGS) entry which is preliminary data.</text>
</comment>
<accession>A0A812RTM5</accession>
<dbReference type="EMBL" id="CAJNDS010002378">
    <property type="protein sequence ID" value="CAE7455621.1"/>
    <property type="molecule type" value="Genomic_DNA"/>
</dbReference>
<name>A0A812RTM5_9DINO</name>
<feature type="non-terminal residue" evidence="2">
    <location>
        <position position="151"/>
    </location>
</feature>
<organism evidence="2 3">
    <name type="scientific">Symbiodinium natans</name>
    <dbReference type="NCBI Taxonomy" id="878477"/>
    <lineage>
        <taxon>Eukaryota</taxon>
        <taxon>Sar</taxon>
        <taxon>Alveolata</taxon>
        <taxon>Dinophyceae</taxon>
        <taxon>Suessiales</taxon>
        <taxon>Symbiodiniaceae</taxon>
        <taxon>Symbiodinium</taxon>
    </lineage>
</organism>
<feature type="region of interest" description="Disordered" evidence="1">
    <location>
        <begin position="46"/>
        <end position="84"/>
    </location>
</feature>
<proteinExistence type="predicted"/>
<evidence type="ECO:0000313" key="3">
    <source>
        <dbReference type="Proteomes" id="UP000604046"/>
    </source>
</evidence>
<evidence type="ECO:0000313" key="2">
    <source>
        <dbReference type="EMBL" id="CAE7455621.1"/>
    </source>
</evidence>
<gene>
    <name evidence="2" type="ORF">SNAT2548_LOCUS25095</name>
</gene>
<feature type="compositionally biased region" description="Basic residues" evidence="1">
    <location>
        <begin position="68"/>
        <end position="84"/>
    </location>
</feature>
<reference evidence="2" key="1">
    <citation type="submission" date="2021-02" db="EMBL/GenBank/DDBJ databases">
        <authorList>
            <person name="Dougan E. K."/>
            <person name="Rhodes N."/>
            <person name="Thang M."/>
            <person name="Chan C."/>
        </authorList>
    </citation>
    <scope>NUCLEOTIDE SEQUENCE</scope>
</reference>
<evidence type="ECO:0000256" key="1">
    <source>
        <dbReference type="SAM" id="MobiDB-lite"/>
    </source>
</evidence>
<sequence length="151" mass="16698">MFGSEVLSRRESMVGYPPFMEALAELAQDAMQFVFGTEGETCAATSPSALESRLALPSHPVSSGATRGSRRRSSRSSRRSSRSSRIRNLEVQVARLEAEKAEFMSFFETFTEKALREQQDLKFEVQVLSARADLITQNMAVLEAFLAGPLA</sequence>
<keyword evidence="3" id="KW-1185">Reference proteome</keyword>
<dbReference type="Proteomes" id="UP000604046">
    <property type="component" value="Unassembled WGS sequence"/>
</dbReference>